<name>A0ABT4D9C1_9CLOT</name>
<protein>
    <submittedName>
        <fullName evidence="2">Uncharacterized protein</fullName>
    </submittedName>
</protein>
<feature type="compositionally biased region" description="Polar residues" evidence="1">
    <location>
        <begin position="7"/>
        <end position="19"/>
    </location>
</feature>
<evidence type="ECO:0000256" key="1">
    <source>
        <dbReference type="SAM" id="MobiDB-lite"/>
    </source>
</evidence>
<sequence>MKKNKQRNSNELNQNSSLYGPNERGYLEEKPKIIKAHSQVDYTELPDPVRDPIVSNDISNAEFDYTYNGGDDILG</sequence>
<feature type="region of interest" description="Disordered" evidence="1">
    <location>
        <begin position="1"/>
        <end position="25"/>
    </location>
</feature>
<dbReference type="RefSeq" id="WP_268061334.1">
    <property type="nucleotide sequence ID" value="NZ_JAPQFJ010000009.1"/>
</dbReference>
<evidence type="ECO:0000313" key="3">
    <source>
        <dbReference type="Proteomes" id="UP001144612"/>
    </source>
</evidence>
<dbReference type="EMBL" id="JAPQFJ010000009">
    <property type="protein sequence ID" value="MCY6958912.1"/>
    <property type="molecule type" value="Genomic_DNA"/>
</dbReference>
<evidence type="ECO:0000313" key="2">
    <source>
        <dbReference type="EMBL" id="MCY6958912.1"/>
    </source>
</evidence>
<comment type="caution">
    <text evidence="2">The sequence shown here is derived from an EMBL/GenBank/DDBJ whole genome shotgun (WGS) entry which is preliminary data.</text>
</comment>
<reference evidence="2" key="1">
    <citation type="submission" date="2022-12" db="EMBL/GenBank/DDBJ databases">
        <title>Clostridium sp. nov., isolated from industrial wastewater.</title>
        <authorList>
            <person name="Jiayan W."/>
        </authorList>
    </citation>
    <scope>NUCLEOTIDE SEQUENCE</scope>
    <source>
        <strain evidence="2">ZC22-4</strain>
    </source>
</reference>
<dbReference type="Proteomes" id="UP001144612">
    <property type="component" value="Unassembled WGS sequence"/>
</dbReference>
<organism evidence="2 3">
    <name type="scientific">Clostridium brassicae</name>
    <dbReference type="NCBI Taxonomy" id="2999072"/>
    <lineage>
        <taxon>Bacteria</taxon>
        <taxon>Bacillati</taxon>
        <taxon>Bacillota</taxon>
        <taxon>Clostridia</taxon>
        <taxon>Eubacteriales</taxon>
        <taxon>Clostridiaceae</taxon>
        <taxon>Clostridium</taxon>
    </lineage>
</organism>
<keyword evidence="3" id="KW-1185">Reference proteome</keyword>
<accession>A0ABT4D9C1</accession>
<proteinExistence type="predicted"/>
<gene>
    <name evidence="2" type="ORF">OW729_09880</name>
</gene>